<evidence type="ECO:0000256" key="2">
    <source>
        <dbReference type="ARBA" id="ARBA00022692"/>
    </source>
</evidence>
<sequence>MKESKRATQLIFLACGIALSSWAPMIPLAKDRLSLIDSELGLLMLFLGFGAIVAMPITDWFIQKFGCRTAISAASVLISLSLPFLMIIKNWTSMSICLFLFGSGIGMIDVAMNAHGALIEKKLKKPIMSALHGLYSIGGLLGPILFGFIMKINIPTIYSAVIISIIILLIVFSQYKTLLSKSEEKNIQKSEQEFTESRLKKKGGWLNPVLLIVGMMCFIGFSSEGALLDWGALLLRDTKGINEKFAGIGFACFSIAMAAMRLIGDKILSKFDQGSVVFYGSIIVFIGYLMAILSPSIPLSLLGFVLIGIGGANIVPVFFSVAASIKNVNISTAISVVTTLGYTGMLVGPALLGIVSQHYSTSVALFIAGLLLLVVGIAFKFSNLSSFLKEKK</sequence>
<evidence type="ECO:0000256" key="5">
    <source>
        <dbReference type="SAM" id="Phobius"/>
    </source>
</evidence>
<evidence type="ECO:0000256" key="3">
    <source>
        <dbReference type="ARBA" id="ARBA00022989"/>
    </source>
</evidence>
<comment type="subcellular location">
    <subcellularLocation>
        <location evidence="1">Membrane</location>
        <topology evidence="1">Multi-pass membrane protein</topology>
    </subcellularLocation>
</comment>
<dbReference type="GO" id="GO:0016020">
    <property type="term" value="C:membrane"/>
    <property type="evidence" value="ECO:0007669"/>
    <property type="project" value="UniProtKB-SubCell"/>
</dbReference>
<protein>
    <recommendedName>
        <fullName evidence="6">Major facilitator superfamily (MFS) profile domain-containing protein</fullName>
    </recommendedName>
</protein>
<feature type="transmembrane region" description="Helical" evidence="5">
    <location>
        <begin position="156"/>
        <end position="175"/>
    </location>
</feature>
<evidence type="ECO:0000313" key="7">
    <source>
        <dbReference type="EMBL" id="OCA69096.1"/>
    </source>
</evidence>
<dbReference type="CDD" id="cd17393">
    <property type="entry name" value="MFS_MosC_like"/>
    <property type="match status" value="1"/>
</dbReference>
<feature type="transmembrane region" description="Helical" evidence="5">
    <location>
        <begin position="133"/>
        <end position="150"/>
    </location>
</feature>
<feature type="transmembrane region" description="Helical" evidence="5">
    <location>
        <begin position="7"/>
        <end position="28"/>
    </location>
</feature>
<keyword evidence="2 5" id="KW-0812">Transmembrane</keyword>
<evidence type="ECO:0000259" key="6">
    <source>
        <dbReference type="PROSITE" id="PS50850"/>
    </source>
</evidence>
<dbReference type="RefSeq" id="WP_065396195.1">
    <property type="nucleotide sequence ID" value="NZ_MAYH01000048.1"/>
</dbReference>
<name>A0A1B8ZC42_9FLAO</name>
<dbReference type="GO" id="GO:0022857">
    <property type="term" value="F:transmembrane transporter activity"/>
    <property type="evidence" value="ECO:0007669"/>
    <property type="project" value="InterPro"/>
</dbReference>
<dbReference type="OrthoDB" id="9809599at2"/>
<organism evidence="7 8">
    <name type="scientific">Chryseobacterium artocarpi</name>
    <dbReference type="NCBI Taxonomy" id="1414727"/>
    <lineage>
        <taxon>Bacteria</taxon>
        <taxon>Pseudomonadati</taxon>
        <taxon>Bacteroidota</taxon>
        <taxon>Flavobacteriia</taxon>
        <taxon>Flavobacteriales</taxon>
        <taxon>Weeksellaceae</taxon>
        <taxon>Chryseobacterium group</taxon>
        <taxon>Chryseobacterium</taxon>
    </lineage>
</organism>
<dbReference type="InterPro" id="IPR011701">
    <property type="entry name" value="MFS"/>
</dbReference>
<feature type="transmembrane region" description="Helical" evidence="5">
    <location>
        <begin position="69"/>
        <end position="87"/>
    </location>
</feature>
<dbReference type="PANTHER" id="PTHR23514:SF13">
    <property type="entry name" value="INNER MEMBRANE PROTEIN YBJJ"/>
    <property type="match status" value="1"/>
</dbReference>
<dbReference type="PANTHER" id="PTHR23514">
    <property type="entry name" value="BYPASS OF STOP CODON PROTEIN 6"/>
    <property type="match status" value="1"/>
</dbReference>
<dbReference type="InterPro" id="IPR051788">
    <property type="entry name" value="MFS_Transporter"/>
</dbReference>
<feature type="transmembrane region" description="Helical" evidence="5">
    <location>
        <begin position="333"/>
        <end position="355"/>
    </location>
</feature>
<dbReference type="EMBL" id="MAYH01000048">
    <property type="protein sequence ID" value="OCA69096.1"/>
    <property type="molecule type" value="Genomic_DNA"/>
</dbReference>
<dbReference type="Proteomes" id="UP000092651">
    <property type="component" value="Unassembled WGS sequence"/>
</dbReference>
<evidence type="ECO:0000256" key="4">
    <source>
        <dbReference type="ARBA" id="ARBA00023136"/>
    </source>
</evidence>
<feature type="transmembrane region" description="Helical" evidence="5">
    <location>
        <begin position="299"/>
        <end position="321"/>
    </location>
</feature>
<feature type="transmembrane region" description="Helical" evidence="5">
    <location>
        <begin position="93"/>
        <end position="112"/>
    </location>
</feature>
<proteinExistence type="predicted"/>
<feature type="transmembrane region" description="Helical" evidence="5">
    <location>
        <begin position="276"/>
        <end position="293"/>
    </location>
</feature>
<dbReference type="AlphaFoldDB" id="A0A1B8ZC42"/>
<dbReference type="SUPFAM" id="SSF103473">
    <property type="entry name" value="MFS general substrate transporter"/>
    <property type="match status" value="1"/>
</dbReference>
<reference evidence="7 8" key="1">
    <citation type="submission" date="2016-07" db="EMBL/GenBank/DDBJ databases">
        <authorList>
            <person name="Jeong J.-J."/>
            <person name="Kim D.W."/>
            <person name="Sang M.K."/>
            <person name="Choi I.-G."/>
            <person name="Kim K.D."/>
        </authorList>
    </citation>
    <scope>NUCLEOTIDE SEQUENCE [LARGE SCALE GENOMIC DNA]</scope>
    <source>
        <strain evidence="7 8">UTM-3</strain>
    </source>
</reference>
<feature type="transmembrane region" description="Helical" evidence="5">
    <location>
        <begin position="205"/>
        <end position="225"/>
    </location>
</feature>
<comment type="caution">
    <text evidence="7">The sequence shown here is derived from an EMBL/GenBank/DDBJ whole genome shotgun (WGS) entry which is preliminary data.</text>
</comment>
<evidence type="ECO:0000313" key="8">
    <source>
        <dbReference type="Proteomes" id="UP000092651"/>
    </source>
</evidence>
<keyword evidence="8" id="KW-1185">Reference proteome</keyword>
<feature type="transmembrane region" description="Helical" evidence="5">
    <location>
        <begin position="40"/>
        <end position="62"/>
    </location>
</feature>
<dbReference type="PROSITE" id="PS50850">
    <property type="entry name" value="MFS"/>
    <property type="match status" value="1"/>
</dbReference>
<dbReference type="Pfam" id="PF07690">
    <property type="entry name" value="MFS_1"/>
    <property type="match status" value="1"/>
</dbReference>
<feature type="transmembrane region" description="Helical" evidence="5">
    <location>
        <begin position="361"/>
        <end position="382"/>
    </location>
</feature>
<evidence type="ECO:0000256" key="1">
    <source>
        <dbReference type="ARBA" id="ARBA00004141"/>
    </source>
</evidence>
<dbReference type="Gene3D" id="1.20.1250.20">
    <property type="entry name" value="MFS general substrate transporter like domains"/>
    <property type="match status" value="2"/>
</dbReference>
<feature type="domain" description="Major facilitator superfamily (MFS) profile" evidence="6">
    <location>
        <begin position="209"/>
        <end position="392"/>
    </location>
</feature>
<accession>A0A1B8ZC42</accession>
<dbReference type="InterPro" id="IPR036259">
    <property type="entry name" value="MFS_trans_sf"/>
</dbReference>
<dbReference type="InterPro" id="IPR020846">
    <property type="entry name" value="MFS_dom"/>
</dbReference>
<gene>
    <name evidence="7" type="ORF">BBI01_17965</name>
</gene>
<feature type="transmembrane region" description="Helical" evidence="5">
    <location>
        <begin position="245"/>
        <end position="264"/>
    </location>
</feature>
<keyword evidence="4 5" id="KW-0472">Membrane</keyword>
<keyword evidence="3 5" id="KW-1133">Transmembrane helix</keyword>